<proteinExistence type="predicted"/>
<sequence>MKNDIYSCFKELNETESEDSYNIICEKEGRSDLYAIMAPHGGKIESGTTEISVAIAREDLSLYIFNANKTNNNRALHITSARFDEPQCESMLGKVETVLAIHGARDPEKEPKERAWVGGSLRDKFVIHLDATLSPLGILVEIIPEFLGKDPNNICNRGISKEGMQLEITKSLRDTLKIDKKRMEEFSEAVRAAMMLTYPSS</sequence>
<accession>A0A750P5H3</accession>
<protein>
    <recommendedName>
        <fullName evidence="2">Replication protein</fullName>
    </recommendedName>
</protein>
<reference evidence="1" key="1">
    <citation type="journal article" date="2018" name="Genome Biol.">
        <title>SKESA: strategic k-mer extension for scrupulous assemblies.</title>
        <authorList>
            <person name="Souvorov A."/>
            <person name="Agarwala R."/>
            <person name="Lipman D.J."/>
        </authorList>
    </citation>
    <scope>NUCLEOTIDE SEQUENCE</scope>
    <source>
        <strain evidence="1">MA.JE_S09-001881</strain>
    </source>
</reference>
<dbReference type="EMBL" id="DAAVPB010000009">
    <property type="protein sequence ID" value="HAF6369618.1"/>
    <property type="molecule type" value="Genomic_DNA"/>
</dbReference>
<dbReference type="Gene3D" id="3.40.630.100">
    <property type="entry name" value="Poly-gamma-glutamate hydrolase, zinc-binding motif"/>
    <property type="match status" value="1"/>
</dbReference>
<gene>
    <name evidence="1" type="ORF">G8N11_002501</name>
</gene>
<dbReference type="InterPro" id="IPR038128">
    <property type="entry name" value="Gamma_PGA_hydro_sf"/>
</dbReference>
<organism evidence="1">
    <name type="scientific">Salmonella enterica</name>
    <name type="common">Salmonella choleraesuis</name>
    <dbReference type="NCBI Taxonomy" id="28901"/>
    <lineage>
        <taxon>Bacteria</taxon>
        <taxon>Pseudomonadati</taxon>
        <taxon>Pseudomonadota</taxon>
        <taxon>Gammaproteobacteria</taxon>
        <taxon>Enterobacterales</taxon>
        <taxon>Enterobacteriaceae</taxon>
        <taxon>Salmonella</taxon>
    </lineage>
</organism>
<name>A0A750P5H3_SALER</name>
<dbReference type="Pfam" id="PF05908">
    <property type="entry name" value="Gamma_PGA_hydro"/>
    <property type="match status" value="1"/>
</dbReference>
<evidence type="ECO:0008006" key="2">
    <source>
        <dbReference type="Google" id="ProtNLM"/>
    </source>
</evidence>
<reference evidence="1" key="2">
    <citation type="submission" date="2020-02" db="EMBL/GenBank/DDBJ databases">
        <authorList>
            <consortium name="NCBI Pathogen Detection Project"/>
        </authorList>
    </citation>
    <scope>NUCLEOTIDE SEQUENCE</scope>
    <source>
        <strain evidence="1">MA.JE_S09-001881</strain>
    </source>
</reference>
<evidence type="ECO:0000313" key="1">
    <source>
        <dbReference type="EMBL" id="HAF6369618.1"/>
    </source>
</evidence>
<dbReference type="InterPro" id="IPR008585">
    <property type="entry name" value="Gamma_PGA_hydro"/>
</dbReference>
<comment type="caution">
    <text evidence="1">The sequence shown here is derived from an EMBL/GenBank/DDBJ whole genome shotgun (WGS) entry which is preliminary data.</text>
</comment>
<dbReference type="AlphaFoldDB" id="A0A750P5H3"/>